<feature type="compositionally biased region" description="Polar residues" evidence="1">
    <location>
        <begin position="1"/>
        <end position="15"/>
    </location>
</feature>
<evidence type="ECO:0000313" key="2">
    <source>
        <dbReference type="EMBL" id="VFQ66158.1"/>
    </source>
</evidence>
<sequence>MSSSSANRNEGQSSNQRRRTSCPAAVSPATRAAISTGGLHGRRHSSGNPTVASSRVDKPARQQPSKIAAAREPNTEQNRTREQSRRRKNGTDRRSKAVTFQSKIQVQSLS</sequence>
<dbReference type="Proteomes" id="UP000595140">
    <property type="component" value="Unassembled WGS sequence"/>
</dbReference>
<evidence type="ECO:0000256" key="1">
    <source>
        <dbReference type="SAM" id="MobiDB-lite"/>
    </source>
</evidence>
<feature type="region of interest" description="Disordered" evidence="1">
    <location>
        <begin position="1"/>
        <end position="110"/>
    </location>
</feature>
<feature type="compositionally biased region" description="Basic and acidic residues" evidence="1">
    <location>
        <begin position="78"/>
        <end position="95"/>
    </location>
</feature>
<evidence type="ECO:0000313" key="3">
    <source>
        <dbReference type="Proteomes" id="UP000595140"/>
    </source>
</evidence>
<name>A0A484KNG5_9ASTE</name>
<protein>
    <submittedName>
        <fullName evidence="2">Uncharacterized protein</fullName>
    </submittedName>
</protein>
<feature type="compositionally biased region" description="Polar residues" evidence="1">
    <location>
        <begin position="98"/>
        <end position="110"/>
    </location>
</feature>
<organism evidence="2 3">
    <name type="scientific">Cuscuta campestris</name>
    <dbReference type="NCBI Taxonomy" id="132261"/>
    <lineage>
        <taxon>Eukaryota</taxon>
        <taxon>Viridiplantae</taxon>
        <taxon>Streptophyta</taxon>
        <taxon>Embryophyta</taxon>
        <taxon>Tracheophyta</taxon>
        <taxon>Spermatophyta</taxon>
        <taxon>Magnoliopsida</taxon>
        <taxon>eudicotyledons</taxon>
        <taxon>Gunneridae</taxon>
        <taxon>Pentapetalae</taxon>
        <taxon>asterids</taxon>
        <taxon>lamiids</taxon>
        <taxon>Solanales</taxon>
        <taxon>Convolvulaceae</taxon>
        <taxon>Cuscuteae</taxon>
        <taxon>Cuscuta</taxon>
        <taxon>Cuscuta subgen. Grammica</taxon>
        <taxon>Cuscuta sect. Cleistogrammica</taxon>
    </lineage>
</organism>
<gene>
    <name evidence="2" type="ORF">CCAM_LOCUS7934</name>
</gene>
<reference evidence="2 3" key="1">
    <citation type="submission" date="2018-04" db="EMBL/GenBank/DDBJ databases">
        <authorList>
            <person name="Vogel A."/>
        </authorList>
    </citation>
    <scope>NUCLEOTIDE SEQUENCE [LARGE SCALE GENOMIC DNA]</scope>
</reference>
<accession>A0A484KNG5</accession>
<dbReference type="EMBL" id="OOIL02000526">
    <property type="protein sequence ID" value="VFQ66158.1"/>
    <property type="molecule type" value="Genomic_DNA"/>
</dbReference>
<keyword evidence="3" id="KW-1185">Reference proteome</keyword>
<proteinExistence type="predicted"/>
<dbReference type="AlphaFoldDB" id="A0A484KNG5"/>